<evidence type="ECO:0008006" key="4">
    <source>
        <dbReference type="Google" id="ProtNLM"/>
    </source>
</evidence>
<dbReference type="EMBL" id="JABEYC010000626">
    <property type="protein sequence ID" value="KAF4975578.1"/>
    <property type="molecule type" value="Genomic_DNA"/>
</dbReference>
<evidence type="ECO:0000313" key="2">
    <source>
        <dbReference type="EMBL" id="KAF4975578.1"/>
    </source>
</evidence>
<organism evidence="2 3">
    <name type="scientific">Fusarium zealandicum</name>
    <dbReference type="NCBI Taxonomy" id="1053134"/>
    <lineage>
        <taxon>Eukaryota</taxon>
        <taxon>Fungi</taxon>
        <taxon>Dikarya</taxon>
        <taxon>Ascomycota</taxon>
        <taxon>Pezizomycotina</taxon>
        <taxon>Sordariomycetes</taxon>
        <taxon>Hypocreomycetidae</taxon>
        <taxon>Hypocreales</taxon>
        <taxon>Nectriaceae</taxon>
        <taxon>Fusarium</taxon>
        <taxon>Fusarium staphyleae species complex</taxon>
    </lineage>
</organism>
<reference evidence="2" key="1">
    <citation type="journal article" date="2020" name="BMC Genomics">
        <title>Correction to: Identification and distribution of gene clusters required for synthesis of sphingolipid metabolism inhibitors in diverse species of the filamentous fungus Fusarium.</title>
        <authorList>
            <person name="Kim H.S."/>
            <person name="Lohmar J.M."/>
            <person name="Busman M."/>
            <person name="Brown D.W."/>
            <person name="Naumann T.A."/>
            <person name="Divon H.H."/>
            <person name="Lysoe E."/>
            <person name="Uhlig S."/>
            <person name="Proctor R.H."/>
        </authorList>
    </citation>
    <scope>NUCLEOTIDE SEQUENCE</scope>
    <source>
        <strain evidence="2">NRRL 22465</strain>
    </source>
</reference>
<keyword evidence="3" id="KW-1185">Reference proteome</keyword>
<accession>A0A8H4XIA5</accession>
<feature type="region of interest" description="Disordered" evidence="1">
    <location>
        <begin position="932"/>
        <end position="968"/>
    </location>
</feature>
<proteinExistence type="predicted"/>
<dbReference type="AlphaFoldDB" id="A0A8H4XIA5"/>
<dbReference type="OrthoDB" id="1577640at2759"/>
<feature type="compositionally biased region" description="Acidic residues" evidence="1">
    <location>
        <begin position="942"/>
        <end position="968"/>
    </location>
</feature>
<gene>
    <name evidence="2" type="ORF">FZEAL_7650</name>
</gene>
<protein>
    <recommendedName>
        <fullName evidence="4">Fungal N-terminal domain-containing protein</fullName>
    </recommendedName>
</protein>
<dbReference type="Proteomes" id="UP000635477">
    <property type="component" value="Unassembled WGS sequence"/>
</dbReference>
<name>A0A8H4XIA5_9HYPO</name>
<evidence type="ECO:0000256" key="1">
    <source>
        <dbReference type="SAM" id="MobiDB-lite"/>
    </source>
</evidence>
<reference evidence="2" key="2">
    <citation type="submission" date="2020-05" db="EMBL/GenBank/DDBJ databases">
        <authorList>
            <person name="Kim H.-S."/>
            <person name="Proctor R.H."/>
            <person name="Brown D.W."/>
        </authorList>
    </citation>
    <scope>NUCLEOTIDE SEQUENCE</scope>
    <source>
        <strain evidence="2">NRRL 22465</strain>
    </source>
</reference>
<evidence type="ECO:0000313" key="3">
    <source>
        <dbReference type="Proteomes" id="UP000635477"/>
    </source>
</evidence>
<comment type="caution">
    <text evidence="2">The sequence shown here is derived from an EMBL/GenBank/DDBJ whole genome shotgun (WGS) entry which is preliminary data.</text>
</comment>
<sequence>MGDPFSIASGVAGIVSLGFTLCGGLHTYLSAVKDRCEDVATASQHLIVLRSSIELIQSSASTLSSRYPRATQGVILALGACQHELQALGNSVQHLTDDKDSSRWQRPKTAAMYPFNRKKLIETQDQLFRTMATLRTFVEVLILNVNVGLGEDIEAFRLAVKDNSIKLQASLDGIDDRLDLIGPSVEETKTRLTTISARVEDQSVIMSTNHTLLHDVHTQISHMSSRIERVCDLHDATQSRTGGLTVRERNINNERARSSRFNTTDCECSSWSKRARYQRSQTSFRLWGGLSFLKEEESVRQHHPECSLYNERLVTRRTKTSLTYTGFRVLLSRVLTASLHQEYRAGTFFFTAGLRTYNIVENSPAFDLVKQLTRDSRKCPMSFDTNRLRHELRLLYTSRSASPLDVDVRGQNVAVQLCEAFYWTPENASELITIFRLFMDLGMEVNALDFKEPFSRLYNEIEETDFCGNNVLHLSSAWPTGLQLLLAHQTTHVLLNEPNNFEMRPVDYALNESGKTCDSQNKFTPCHNCDCCASLQIILDMDCSLMFGVPQGFLLSEASLKGRTLYLQHLKDRRSRLQEMALACLPVTQQAALGLTTETLPDKMAPQIWHELYKRDSNINPALQVLDHNRYGINLSAFDPFHLFEGVFFSIQCPIIAEEAFAIGFQSIDDSNGRGLTPLMGFSTIFFFYPAEIENYLLYADWLLQKGARADYANSSFGTTAAHHLAHSFGEWVGWHMVNLGKPPDLELVNLSLVLSTIFSNNTRAFLTCHCVSGGAARPLQLVIAAAFEYFTRGFTSPQLRNTSMLLHFLLDIFDERDEETLVRDIIYSATFRALDMRHFPGCYRLAYHWSEEEVQDPGWKQELEEISEEDRHLTKQLEKLTEECHEEFLRQKVPFEDFLRGYWRPRMREVRKARKKAWSEDERQSLLEAGVIVRESANNDSDSDDSFSDDSEDEEEFQDADEDLKEN</sequence>